<dbReference type="InterPro" id="IPR010313">
    <property type="entry name" value="Glycine_N-acyltransferase"/>
</dbReference>
<dbReference type="InterPro" id="IPR015938">
    <property type="entry name" value="Glycine_N-acyltransferase_N"/>
</dbReference>
<dbReference type="GeneTree" id="ENSGT00950000183133"/>
<organism evidence="8 9">
    <name type="scientific">Sciurus vulgaris</name>
    <name type="common">Eurasian red squirrel</name>
    <dbReference type="NCBI Taxonomy" id="55149"/>
    <lineage>
        <taxon>Eukaryota</taxon>
        <taxon>Metazoa</taxon>
        <taxon>Chordata</taxon>
        <taxon>Craniata</taxon>
        <taxon>Vertebrata</taxon>
        <taxon>Euteleostomi</taxon>
        <taxon>Mammalia</taxon>
        <taxon>Eutheria</taxon>
        <taxon>Euarchontoglires</taxon>
        <taxon>Glires</taxon>
        <taxon>Rodentia</taxon>
        <taxon>Sciuromorpha</taxon>
        <taxon>Sciuridae</taxon>
        <taxon>Sciurinae</taxon>
        <taxon>Sciurini</taxon>
        <taxon>Sciurus</taxon>
    </lineage>
</organism>
<dbReference type="AlphaFoldDB" id="A0A8D2CWZ0"/>
<keyword evidence="2 4" id="KW-0808">Transferase</keyword>
<evidence type="ECO:0000313" key="8">
    <source>
        <dbReference type="Ensembl" id="ENSSVLP00005016134.1"/>
    </source>
</evidence>
<evidence type="ECO:0000256" key="4">
    <source>
        <dbReference type="RuleBase" id="RU368002"/>
    </source>
</evidence>
<sequence length="302" mass="34408">MLLLHCSQKLLSLYKSLAGSIPESLKVYGSLYYINHGNPFNMELLVDSWPEYQTVIISPQKQEMTDDMDPYTNVYRVFSKEPQKLQEVLKNCGVINWKQKFQIQGCQESLGEEIKAIAFSTSVKVNYSKLLLYLTEHSPGLKASTESKPGSRREAHHPDDGSESGVPNFKFSQLDVCHALVNDNWDIGQNEKSLRYIQRCIQTLPAFCLQGPEGHPVTWATMDPSCEVGMAYTLDRYRSKGKLRQLLGYFMKYLRQENIPFYLSVLEENEKSRRAVEGSGFSVASCGWHQWICSPGKVPFVL</sequence>
<keyword evidence="9" id="KW-1185">Reference proteome</keyword>
<evidence type="ECO:0000256" key="2">
    <source>
        <dbReference type="ARBA" id="ARBA00022679"/>
    </source>
</evidence>
<proteinExistence type="inferred from homology"/>
<feature type="compositionally biased region" description="Basic and acidic residues" evidence="5">
    <location>
        <begin position="149"/>
        <end position="160"/>
    </location>
</feature>
<keyword evidence="3 4" id="KW-0012">Acyltransferase</keyword>
<dbReference type="GO" id="GO:0047946">
    <property type="term" value="F:glutamine N-acyltransferase activity"/>
    <property type="evidence" value="ECO:0007669"/>
    <property type="project" value="TreeGrafter"/>
</dbReference>
<dbReference type="GO" id="GO:0006541">
    <property type="term" value="P:glutamine metabolic process"/>
    <property type="evidence" value="ECO:0007669"/>
    <property type="project" value="TreeGrafter"/>
</dbReference>
<dbReference type="EC" id="2.3.1.-" evidence="4"/>
<reference evidence="8" key="1">
    <citation type="submission" date="2025-08" db="UniProtKB">
        <authorList>
            <consortium name="Ensembl"/>
        </authorList>
    </citation>
    <scope>IDENTIFICATION</scope>
</reference>
<dbReference type="GO" id="GO:0047961">
    <property type="term" value="F:glycine N-acyltransferase activity"/>
    <property type="evidence" value="ECO:0007669"/>
    <property type="project" value="UniProtKB-EC"/>
</dbReference>
<reference evidence="8" key="2">
    <citation type="submission" date="2025-09" db="UniProtKB">
        <authorList>
            <consortium name="Ensembl"/>
        </authorList>
    </citation>
    <scope>IDENTIFICATION</scope>
</reference>
<evidence type="ECO:0000256" key="1">
    <source>
        <dbReference type="ARBA" id="ARBA00000378"/>
    </source>
</evidence>
<dbReference type="SUPFAM" id="SSF55729">
    <property type="entry name" value="Acyl-CoA N-acyltransferases (Nat)"/>
    <property type="match status" value="1"/>
</dbReference>
<evidence type="ECO:0000256" key="5">
    <source>
        <dbReference type="SAM" id="MobiDB-lite"/>
    </source>
</evidence>
<dbReference type="Pfam" id="PF06021">
    <property type="entry name" value="Gly_acyl_tr_N"/>
    <property type="match status" value="1"/>
</dbReference>
<feature type="domain" description="Glycine N-acyltransferase C-terminal" evidence="7">
    <location>
        <begin position="207"/>
        <end position="295"/>
    </location>
</feature>
<evidence type="ECO:0000256" key="3">
    <source>
        <dbReference type="ARBA" id="ARBA00023315"/>
    </source>
</evidence>
<dbReference type="GO" id="GO:0005739">
    <property type="term" value="C:mitochondrion"/>
    <property type="evidence" value="ECO:0007669"/>
    <property type="project" value="InterPro"/>
</dbReference>
<dbReference type="InterPro" id="IPR013652">
    <property type="entry name" value="Glycine_N-acyltransferase_C"/>
</dbReference>
<protein>
    <recommendedName>
        <fullName evidence="4">Glycine N-acyltransferase-like protein</fullName>
        <ecNumber evidence="4">2.3.1.-</ecNumber>
    </recommendedName>
</protein>
<comment type="similarity">
    <text evidence="4">Belongs to the glycine N-acyltransferase family.</text>
</comment>
<dbReference type="InterPro" id="IPR016181">
    <property type="entry name" value="Acyl_CoA_acyltransferase"/>
</dbReference>
<dbReference type="PANTHER" id="PTHR15298">
    <property type="entry name" value="L-COA N-ACYLTRANSFERASE-RELATED"/>
    <property type="match status" value="1"/>
</dbReference>
<evidence type="ECO:0000259" key="7">
    <source>
        <dbReference type="Pfam" id="PF08444"/>
    </source>
</evidence>
<dbReference type="Gene3D" id="3.40.630.30">
    <property type="match status" value="1"/>
</dbReference>
<dbReference type="Pfam" id="PF08444">
    <property type="entry name" value="Gly_acyl_tr_C"/>
    <property type="match status" value="1"/>
</dbReference>
<evidence type="ECO:0000313" key="9">
    <source>
        <dbReference type="Proteomes" id="UP000694564"/>
    </source>
</evidence>
<accession>A0A8D2CWZ0</accession>
<feature type="domain" description="Glycine N-acyltransferase N-terminal" evidence="6">
    <location>
        <begin position="1"/>
        <end position="205"/>
    </location>
</feature>
<evidence type="ECO:0000259" key="6">
    <source>
        <dbReference type="Pfam" id="PF06021"/>
    </source>
</evidence>
<feature type="region of interest" description="Disordered" evidence="5">
    <location>
        <begin position="140"/>
        <end position="166"/>
    </location>
</feature>
<dbReference type="Proteomes" id="UP000694564">
    <property type="component" value="Chromosome 11"/>
</dbReference>
<name>A0A8D2CWZ0_SCIVU</name>
<comment type="catalytic activity">
    <reaction evidence="1">
        <text>an acyl-CoA + glycine = an N-acylglycine + CoA + H(+)</text>
        <dbReference type="Rhea" id="RHEA:19869"/>
        <dbReference type="ChEBI" id="CHEBI:15378"/>
        <dbReference type="ChEBI" id="CHEBI:57287"/>
        <dbReference type="ChEBI" id="CHEBI:57305"/>
        <dbReference type="ChEBI" id="CHEBI:57670"/>
        <dbReference type="ChEBI" id="CHEBI:58342"/>
        <dbReference type="EC" id="2.3.1.13"/>
    </reaction>
</comment>
<dbReference type="Ensembl" id="ENSSVLT00005017935.1">
    <property type="protein sequence ID" value="ENSSVLP00005016134.1"/>
    <property type="gene ID" value="ENSSVLG00005012891.1"/>
</dbReference>
<dbReference type="PANTHER" id="PTHR15298:SF7">
    <property type="entry name" value="GLYCINE N-ACYLTRANSFERASE-LIKE PROTEIN 1"/>
    <property type="match status" value="1"/>
</dbReference>